<organism evidence="1 2">
    <name type="scientific">Mycena metata</name>
    <dbReference type="NCBI Taxonomy" id="1033252"/>
    <lineage>
        <taxon>Eukaryota</taxon>
        <taxon>Fungi</taxon>
        <taxon>Dikarya</taxon>
        <taxon>Basidiomycota</taxon>
        <taxon>Agaricomycotina</taxon>
        <taxon>Agaricomycetes</taxon>
        <taxon>Agaricomycetidae</taxon>
        <taxon>Agaricales</taxon>
        <taxon>Marasmiineae</taxon>
        <taxon>Mycenaceae</taxon>
        <taxon>Mycena</taxon>
    </lineage>
</organism>
<accession>A0AAD7JQI1</accession>
<proteinExistence type="predicted"/>
<dbReference type="EMBL" id="JARKIB010000017">
    <property type="protein sequence ID" value="KAJ7769789.1"/>
    <property type="molecule type" value="Genomic_DNA"/>
</dbReference>
<gene>
    <name evidence="1" type="ORF">B0H16DRAFT_1715440</name>
</gene>
<evidence type="ECO:0000313" key="2">
    <source>
        <dbReference type="Proteomes" id="UP001215598"/>
    </source>
</evidence>
<dbReference type="Proteomes" id="UP001215598">
    <property type="component" value="Unassembled WGS sequence"/>
</dbReference>
<sequence length="281" mass="31604">MDCQPPRFLHLNHDLPTLPSTHFDALLLAADKSGSSTIFAADFLDGYDTFSIPLVPSLSVLTGDDSTRPRKSPQLTSELTMEGPVAVGSRHSTKSPPVFYVVYLATVSCAGNVDKKTHELQDLPRFDSSARCYRPLSTPRSSCHQNGDSPVFNVRATRPPRRSGLAVATGWTDVARIIVHTVLFEHLLRSRRCWTLVQVQDIEMEQIAVVYDWARRCLAALDVDVFSYAASMELEFGWVDRARDMESAKDWFPSCLLVLFTCYCPTSPNVFVERLFIQFFF</sequence>
<evidence type="ECO:0000313" key="1">
    <source>
        <dbReference type="EMBL" id="KAJ7769789.1"/>
    </source>
</evidence>
<keyword evidence="2" id="KW-1185">Reference proteome</keyword>
<name>A0AAD7JQI1_9AGAR</name>
<protein>
    <submittedName>
        <fullName evidence="1">Uncharacterized protein</fullName>
    </submittedName>
</protein>
<comment type="caution">
    <text evidence="1">The sequence shown here is derived from an EMBL/GenBank/DDBJ whole genome shotgun (WGS) entry which is preliminary data.</text>
</comment>
<dbReference type="AlphaFoldDB" id="A0AAD7JQI1"/>
<reference evidence="1" key="1">
    <citation type="submission" date="2023-03" db="EMBL/GenBank/DDBJ databases">
        <title>Massive genome expansion in bonnet fungi (Mycena s.s.) driven by repeated elements and novel gene families across ecological guilds.</title>
        <authorList>
            <consortium name="Lawrence Berkeley National Laboratory"/>
            <person name="Harder C.B."/>
            <person name="Miyauchi S."/>
            <person name="Viragh M."/>
            <person name="Kuo A."/>
            <person name="Thoen E."/>
            <person name="Andreopoulos B."/>
            <person name="Lu D."/>
            <person name="Skrede I."/>
            <person name="Drula E."/>
            <person name="Henrissat B."/>
            <person name="Morin E."/>
            <person name="Kohler A."/>
            <person name="Barry K."/>
            <person name="LaButti K."/>
            <person name="Morin E."/>
            <person name="Salamov A."/>
            <person name="Lipzen A."/>
            <person name="Mereny Z."/>
            <person name="Hegedus B."/>
            <person name="Baldrian P."/>
            <person name="Stursova M."/>
            <person name="Weitz H."/>
            <person name="Taylor A."/>
            <person name="Grigoriev I.V."/>
            <person name="Nagy L.G."/>
            <person name="Martin F."/>
            <person name="Kauserud H."/>
        </authorList>
    </citation>
    <scope>NUCLEOTIDE SEQUENCE</scope>
    <source>
        <strain evidence="1">CBHHK182m</strain>
    </source>
</reference>